<evidence type="ECO:0000313" key="9">
    <source>
        <dbReference type="EMBL" id="ARF14330.1"/>
    </source>
</evidence>
<keyword evidence="10" id="KW-1185">Reference proteome</keyword>
<protein>
    <submittedName>
        <fullName evidence="9">S-layer protein</fullName>
    </submittedName>
</protein>
<dbReference type="InterPro" id="IPR006635">
    <property type="entry name" value="NEAT_dom"/>
</dbReference>
<organism evidence="9 10">
    <name type="scientific">Sporosarcina ureae</name>
    <dbReference type="NCBI Taxonomy" id="1571"/>
    <lineage>
        <taxon>Bacteria</taxon>
        <taxon>Bacillati</taxon>
        <taxon>Bacillota</taxon>
        <taxon>Bacilli</taxon>
        <taxon>Bacillales</taxon>
        <taxon>Caryophanaceae</taxon>
        <taxon>Sporosarcina</taxon>
    </lineage>
</organism>
<name>A0ABN4YWC0_SPOUR</name>
<dbReference type="InterPro" id="IPR037250">
    <property type="entry name" value="NEAT_dom_sf"/>
</dbReference>
<comment type="subcellular location">
    <subcellularLocation>
        <location evidence="1">Secreted</location>
        <location evidence="1">Cell wall</location>
        <topology evidence="1">Peptidoglycan-anchor</topology>
    </subcellularLocation>
</comment>
<feature type="chain" id="PRO_5046414869" evidence="6">
    <location>
        <begin position="31"/>
        <end position="471"/>
    </location>
</feature>
<dbReference type="PROSITE" id="PS51272">
    <property type="entry name" value="SLH"/>
    <property type="match status" value="1"/>
</dbReference>
<dbReference type="CDD" id="cd06920">
    <property type="entry name" value="NEAT"/>
    <property type="match status" value="1"/>
</dbReference>
<evidence type="ECO:0000256" key="6">
    <source>
        <dbReference type="SAM" id="SignalP"/>
    </source>
</evidence>
<evidence type="ECO:0000259" key="7">
    <source>
        <dbReference type="PROSITE" id="PS50978"/>
    </source>
</evidence>
<accession>A0ABN4YWC0</accession>
<dbReference type="RefSeq" id="WP_029054347.1">
    <property type="nucleotide sequence ID" value="NZ_CP015108.1"/>
</dbReference>
<evidence type="ECO:0000256" key="5">
    <source>
        <dbReference type="ARBA" id="ARBA00023088"/>
    </source>
</evidence>
<dbReference type="SUPFAM" id="SSF158911">
    <property type="entry name" value="NEAT domain-like"/>
    <property type="match status" value="2"/>
</dbReference>
<keyword evidence="2" id="KW-0134">Cell wall</keyword>
<keyword evidence="5" id="KW-0572">Peptidoglycan-anchor</keyword>
<sequence length="471" mass="50607">MTKKTSSRATKVVLASLLAASIAIPTAASANPISTSDRAASALTQAVAVDQVIDLNIYKSGTTTPEPAISGHLVPQGTLVEKDGVTYAKVTVAAKSAPMIAGLQTKQGEEFDNATEVKNADGTTTYTFPVVADQVYPGKIHVVVPAANMDKWYEFDFKATVAKADTDGEAISNVNVKVYKDGTTEESIMNNYMSPVASVKKVTDGNEVTVTFPKGDYIHGFKISGKDVPVATDDKSTGERTYTFKVADLTKLVNADLHVIVNEGPIKYDSNHKVQIGLDGAKPTVNPFKDIDKDGNKEAILALLDKGIVKSADKFNPRNNITRSQFALMVARALNLESTKDAGFKDLGKITDKERLSAINALAEAGIVQSNEKFNPNHTLTRQQGALMLYRAIQFAEGKEIKKGDTTLPFYADGKAITDPEAKQAFALLYAEKIMTGAPQPNGKVLISSGSSLQRTQMAKILYGSLEFMNK</sequence>
<dbReference type="InterPro" id="IPR001119">
    <property type="entry name" value="SLH_dom"/>
</dbReference>
<feature type="signal peptide" evidence="6">
    <location>
        <begin position="1"/>
        <end position="30"/>
    </location>
</feature>
<reference evidence="9 10" key="1">
    <citation type="submission" date="2016-04" db="EMBL/GenBank/DDBJ databases">
        <title>Comparative Genomics and Epigenetics of Sporosarcina ureae.</title>
        <authorList>
            <person name="Oliver A.S."/>
            <person name="Cooper K.K."/>
        </authorList>
    </citation>
    <scope>NUCLEOTIDE SEQUENCE [LARGE SCALE GENOMIC DNA]</scope>
    <source>
        <strain evidence="9 10">S204</strain>
    </source>
</reference>
<evidence type="ECO:0000256" key="4">
    <source>
        <dbReference type="ARBA" id="ARBA00022729"/>
    </source>
</evidence>
<evidence type="ECO:0000259" key="8">
    <source>
        <dbReference type="PROSITE" id="PS51272"/>
    </source>
</evidence>
<dbReference type="PANTHER" id="PTHR37824:SF1">
    <property type="entry name" value="IRON-REGULATED SURFACE DETERMINANT PROTEIN C"/>
    <property type="match status" value="1"/>
</dbReference>
<feature type="domain" description="SLH" evidence="8">
    <location>
        <begin position="283"/>
        <end position="344"/>
    </location>
</feature>
<dbReference type="PROSITE" id="PS50978">
    <property type="entry name" value="NEAT"/>
    <property type="match status" value="1"/>
</dbReference>
<evidence type="ECO:0000256" key="2">
    <source>
        <dbReference type="ARBA" id="ARBA00022512"/>
    </source>
</evidence>
<dbReference type="Pfam" id="PF00395">
    <property type="entry name" value="SLH"/>
    <property type="match status" value="2"/>
</dbReference>
<evidence type="ECO:0000256" key="1">
    <source>
        <dbReference type="ARBA" id="ARBA00004168"/>
    </source>
</evidence>
<keyword evidence="3" id="KW-0964">Secreted</keyword>
<gene>
    <name evidence="9" type="ORF">SporoS204_09355</name>
</gene>
<feature type="domain" description="NEAT" evidence="7">
    <location>
        <begin position="167"/>
        <end position="286"/>
    </location>
</feature>
<dbReference type="Gene3D" id="2.60.40.1850">
    <property type="match status" value="2"/>
</dbReference>
<dbReference type="InterPro" id="IPR050436">
    <property type="entry name" value="IsdA"/>
</dbReference>
<dbReference type="PANTHER" id="PTHR37824">
    <property type="entry name" value="IRON-REGULATED SURFACE DETERMINANT PROTEIN C"/>
    <property type="match status" value="1"/>
</dbReference>
<dbReference type="SMART" id="SM00725">
    <property type="entry name" value="NEAT"/>
    <property type="match status" value="1"/>
</dbReference>
<proteinExistence type="predicted"/>
<evidence type="ECO:0000313" key="10">
    <source>
        <dbReference type="Proteomes" id="UP000192486"/>
    </source>
</evidence>
<dbReference type="Proteomes" id="UP000192486">
    <property type="component" value="Chromosome"/>
</dbReference>
<evidence type="ECO:0000256" key="3">
    <source>
        <dbReference type="ARBA" id="ARBA00022525"/>
    </source>
</evidence>
<dbReference type="EMBL" id="CP015108">
    <property type="protein sequence ID" value="ARF14330.1"/>
    <property type="molecule type" value="Genomic_DNA"/>
</dbReference>
<keyword evidence="4 6" id="KW-0732">Signal</keyword>
<dbReference type="Pfam" id="PF05031">
    <property type="entry name" value="NEAT"/>
    <property type="match status" value="1"/>
</dbReference>